<comment type="cofactor">
    <cofactor evidence="1">
        <name>FAD</name>
        <dbReference type="ChEBI" id="CHEBI:57692"/>
    </cofactor>
</comment>
<evidence type="ECO:0000256" key="4">
    <source>
        <dbReference type="ARBA" id="ARBA00022827"/>
    </source>
</evidence>
<dbReference type="PANTHER" id="PTHR10961">
    <property type="entry name" value="PEROXISOMAL SARCOSINE OXIDASE"/>
    <property type="match status" value="1"/>
</dbReference>
<evidence type="ECO:0000256" key="3">
    <source>
        <dbReference type="ARBA" id="ARBA00022630"/>
    </source>
</evidence>
<comment type="similarity">
    <text evidence="2">Belongs to the MSOX/MTOX family.</text>
</comment>
<evidence type="ECO:0000313" key="8">
    <source>
        <dbReference type="EMBL" id="WWC61545.1"/>
    </source>
</evidence>
<dbReference type="VEuPathDB" id="FungiDB:I303_04892"/>
<dbReference type="RefSeq" id="XP_018263398.1">
    <property type="nucleotide sequence ID" value="XM_018408187.1"/>
</dbReference>
<dbReference type="GeneID" id="28968591"/>
<dbReference type="Gene3D" id="3.30.9.10">
    <property type="entry name" value="D-Amino Acid Oxidase, subunit A, domain 2"/>
    <property type="match status" value="1"/>
</dbReference>
<dbReference type="OrthoDB" id="2219495at2759"/>
<dbReference type="GO" id="GO:0008115">
    <property type="term" value="F:sarcosine oxidase activity"/>
    <property type="evidence" value="ECO:0007669"/>
    <property type="project" value="TreeGrafter"/>
</dbReference>
<evidence type="ECO:0000259" key="6">
    <source>
        <dbReference type="Pfam" id="PF01266"/>
    </source>
</evidence>
<accession>A0A1A6A669</accession>
<gene>
    <name evidence="7" type="ORF">I303_04892</name>
    <name evidence="8" type="ORF">I303_104129</name>
</gene>
<name>A0A1A6A669_9TREE</name>
<evidence type="ECO:0000313" key="7">
    <source>
        <dbReference type="EMBL" id="OBR85556.1"/>
    </source>
</evidence>
<evidence type="ECO:0000256" key="2">
    <source>
        <dbReference type="ARBA" id="ARBA00010989"/>
    </source>
</evidence>
<keyword evidence="3" id="KW-0285">Flavoprotein</keyword>
<proteinExistence type="inferred from homology"/>
<protein>
    <recommendedName>
        <fullName evidence="6">FAD dependent oxidoreductase domain-containing protein</fullName>
    </recommendedName>
</protein>
<reference evidence="7" key="1">
    <citation type="submission" date="2013-07" db="EMBL/GenBank/DDBJ databases">
        <title>The Genome Sequence of Cryptococcus dejecticola CBS10117.</title>
        <authorList>
            <consortium name="The Broad Institute Genome Sequencing Platform"/>
            <person name="Cuomo C."/>
            <person name="Litvintseva A."/>
            <person name="Chen Y."/>
            <person name="Heitman J."/>
            <person name="Sun S."/>
            <person name="Springer D."/>
            <person name="Dromer F."/>
            <person name="Young S.K."/>
            <person name="Zeng Q."/>
            <person name="Gargeya S."/>
            <person name="Fitzgerald M."/>
            <person name="Abouelleil A."/>
            <person name="Alvarado L."/>
            <person name="Berlin A.M."/>
            <person name="Chapman S.B."/>
            <person name="Dewar J."/>
            <person name="Goldberg J."/>
            <person name="Griggs A."/>
            <person name="Gujja S."/>
            <person name="Hansen M."/>
            <person name="Howarth C."/>
            <person name="Imamovic A."/>
            <person name="Larimer J."/>
            <person name="McCowan C."/>
            <person name="Murphy C."/>
            <person name="Pearson M."/>
            <person name="Priest M."/>
            <person name="Roberts A."/>
            <person name="Saif S."/>
            <person name="Shea T."/>
            <person name="Sykes S."/>
            <person name="Wortman J."/>
            <person name="Nusbaum C."/>
            <person name="Birren B."/>
        </authorList>
    </citation>
    <scope>NUCLEOTIDE SEQUENCE [LARGE SCALE GENOMIC DNA]</scope>
    <source>
        <strain evidence="7">CBS 10117</strain>
    </source>
</reference>
<dbReference type="AlphaFoldDB" id="A0A1A6A669"/>
<keyword evidence="4" id="KW-0274">FAD</keyword>
<dbReference type="Proteomes" id="UP000078595">
    <property type="component" value="Chromosome 5"/>
</dbReference>
<sequence>MTSTERSIAIVGAGVFGLSTALHLSKRGYKDVTVFDYQPYHKNAYNPSDGCDSASADVNKVYRCSYGNETEYQDLAFSGREIWLDWNRQIADSAPEDLPHGLTPNDKLLVANGFLRIAGRGQLSEFDQQSLDALEKAGLRHHQHVLLDKADLQRLWEKEAEDPSTHWKEKINALEKAGGGGLNGFIDTSAGFTYADKACTWARHLAEKAGVKFVLGPEVGKFEELLSEDGETGKKVTGLRTADGKEHAADVVIVAGGGWTPSIIPEVENLLETTAGSVVTITLPKDRQDLWDKFSPEKFPVWAYGLMGKSSPEFGGFYGFPRTPEGQIKIGYRGRKWTNFQTHPKTGKRLSVPRTKYTTDKAVNLPKKAIDHIKTVIAEIFPELKEIGITDTRMCWYTDSIDNSFVIDYVPGYNDGLFVASGGSGHGFKFLPVLGEHVVNALERKPEQFTKMWEWRSSKPGEPANGIEEGEKSGRNLAQLDIADEQDWLWIPKNTIHVGANGDERVVEKLDGVEKLSAATQKLTVNA</sequence>
<dbReference type="Gene3D" id="3.50.50.60">
    <property type="entry name" value="FAD/NAD(P)-binding domain"/>
    <property type="match status" value="1"/>
</dbReference>
<reference evidence="8" key="2">
    <citation type="submission" date="2013-07" db="EMBL/GenBank/DDBJ databases">
        <authorList>
            <consortium name="The Broad Institute Genome Sequencing Platform"/>
            <person name="Cuomo C."/>
            <person name="Litvintseva A."/>
            <person name="Chen Y."/>
            <person name="Heitman J."/>
            <person name="Sun S."/>
            <person name="Springer D."/>
            <person name="Dromer F."/>
            <person name="Young S.K."/>
            <person name="Zeng Q."/>
            <person name="Gargeya S."/>
            <person name="Fitzgerald M."/>
            <person name="Abouelleil A."/>
            <person name="Alvarado L."/>
            <person name="Berlin A.M."/>
            <person name="Chapman S.B."/>
            <person name="Dewar J."/>
            <person name="Goldberg J."/>
            <person name="Griggs A."/>
            <person name="Gujja S."/>
            <person name="Hansen M."/>
            <person name="Howarth C."/>
            <person name="Imamovic A."/>
            <person name="Larimer J."/>
            <person name="McCowan C."/>
            <person name="Murphy C."/>
            <person name="Pearson M."/>
            <person name="Priest M."/>
            <person name="Roberts A."/>
            <person name="Saif S."/>
            <person name="Shea T."/>
            <person name="Sykes S."/>
            <person name="Wortman J."/>
            <person name="Nusbaum C."/>
            <person name="Birren B."/>
        </authorList>
    </citation>
    <scope>NUCLEOTIDE SEQUENCE</scope>
    <source>
        <strain evidence="8">CBS 10117</strain>
    </source>
</reference>
<dbReference type="STRING" id="1296121.A0A1A6A669"/>
<reference evidence="8" key="3">
    <citation type="submission" date="2024-02" db="EMBL/GenBank/DDBJ databases">
        <title>Comparative genomics of Cryptococcus and Kwoniella reveals pathogenesis evolution and contrasting modes of karyotype evolution via chromosome fusion or intercentromeric recombination.</title>
        <authorList>
            <person name="Coelho M.A."/>
            <person name="David-Palma M."/>
            <person name="Shea T."/>
            <person name="Bowers K."/>
            <person name="McGinley-Smith S."/>
            <person name="Mohammad A.W."/>
            <person name="Gnirke A."/>
            <person name="Yurkov A.M."/>
            <person name="Nowrousian M."/>
            <person name="Sun S."/>
            <person name="Cuomo C.A."/>
            <person name="Heitman J."/>
        </authorList>
    </citation>
    <scope>NUCLEOTIDE SEQUENCE</scope>
    <source>
        <strain evidence="8">CBS 10117</strain>
    </source>
</reference>
<evidence type="ECO:0000256" key="1">
    <source>
        <dbReference type="ARBA" id="ARBA00001974"/>
    </source>
</evidence>
<dbReference type="KEGG" id="kdj:28968591"/>
<dbReference type="Pfam" id="PF01266">
    <property type="entry name" value="DAO"/>
    <property type="match status" value="1"/>
</dbReference>
<dbReference type="InterPro" id="IPR045170">
    <property type="entry name" value="MTOX"/>
</dbReference>
<organism evidence="7">
    <name type="scientific">Kwoniella dejecticola CBS 10117</name>
    <dbReference type="NCBI Taxonomy" id="1296121"/>
    <lineage>
        <taxon>Eukaryota</taxon>
        <taxon>Fungi</taxon>
        <taxon>Dikarya</taxon>
        <taxon>Basidiomycota</taxon>
        <taxon>Agaricomycotina</taxon>
        <taxon>Tremellomycetes</taxon>
        <taxon>Tremellales</taxon>
        <taxon>Cryptococcaceae</taxon>
        <taxon>Kwoniella</taxon>
    </lineage>
</organism>
<evidence type="ECO:0000256" key="5">
    <source>
        <dbReference type="ARBA" id="ARBA00023002"/>
    </source>
</evidence>
<keyword evidence="5" id="KW-0560">Oxidoreductase</keyword>
<evidence type="ECO:0000313" key="9">
    <source>
        <dbReference type="Proteomes" id="UP000078595"/>
    </source>
</evidence>
<dbReference type="EMBL" id="CP144534">
    <property type="protein sequence ID" value="WWC61545.1"/>
    <property type="molecule type" value="Genomic_DNA"/>
</dbReference>
<keyword evidence="9" id="KW-1185">Reference proteome</keyword>
<dbReference type="PANTHER" id="PTHR10961:SF15">
    <property type="entry name" value="FAD DEPENDENT OXIDOREDUCTASE DOMAIN-CONTAINING PROTEIN"/>
    <property type="match status" value="1"/>
</dbReference>
<dbReference type="GO" id="GO:0050660">
    <property type="term" value="F:flavin adenine dinucleotide binding"/>
    <property type="evidence" value="ECO:0007669"/>
    <property type="project" value="InterPro"/>
</dbReference>
<dbReference type="InterPro" id="IPR036188">
    <property type="entry name" value="FAD/NAD-bd_sf"/>
</dbReference>
<dbReference type="EMBL" id="KI894031">
    <property type="protein sequence ID" value="OBR85556.1"/>
    <property type="molecule type" value="Genomic_DNA"/>
</dbReference>
<dbReference type="SUPFAM" id="SSF51905">
    <property type="entry name" value="FAD/NAD(P)-binding domain"/>
    <property type="match status" value="1"/>
</dbReference>
<dbReference type="InterPro" id="IPR006076">
    <property type="entry name" value="FAD-dep_OxRdtase"/>
</dbReference>
<feature type="domain" description="FAD dependent oxidoreductase" evidence="6">
    <location>
        <begin position="8"/>
        <end position="439"/>
    </location>
</feature>